<evidence type="ECO:0000256" key="1">
    <source>
        <dbReference type="SAM" id="Coils"/>
    </source>
</evidence>
<keyword evidence="1" id="KW-0175">Coiled coil</keyword>
<comment type="caution">
    <text evidence="4">The sequence shown here is derived from an EMBL/GenBank/DDBJ whole genome shotgun (WGS) entry which is preliminary data.</text>
</comment>
<evidence type="ECO:0000256" key="2">
    <source>
        <dbReference type="SAM" id="MobiDB-lite"/>
    </source>
</evidence>
<evidence type="ECO:0000313" key="5">
    <source>
        <dbReference type="Proteomes" id="UP000289340"/>
    </source>
</evidence>
<reference evidence="4 5" key="1">
    <citation type="submission" date="2018-09" db="EMBL/GenBank/DDBJ databases">
        <title>A high-quality reference genome of wild soybean provides a powerful tool to mine soybean genomes.</title>
        <authorList>
            <person name="Xie M."/>
            <person name="Chung C.Y.L."/>
            <person name="Li M.-W."/>
            <person name="Wong F.-L."/>
            <person name="Chan T.-F."/>
            <person name="Lam H.-M."/>
        </authorList>
    </citation>
    <scope>NUCLEOTIDE SEQUENCE [LARGE SCALE GENOMIC DNA]</scope>
    <source>
        <strain evidence="5">cv. W05</strain>
        <tissue evidence="4">Hypocotyl of etiolated seedlings</tissue>
    </source>
</reference>
<dbReference type="EMBL" id="QZWG01000019">
    <property type="protein sequence ID" value="RZB46808.1"/>
    <property type="molecule type" value="Genomic_DNA"/>
</dbReference>
<dbReference type="GO" id="GO:0005886">
    <property type="term" value="C:plasma membrane"/>
    <property type="evidence" value="ECO:0007669"/>
    <property type="project" value="InterPro"/>
</dbReference>
<dbReference type="PANTHER" id="PTHR33312:SF5">
    <property type="entry name" value="MEMBRANE-ASSOCIATED KINASE REGULATOR 4-RELATED"/>
    <property type="match status" value="1"/>
</dbReference>
<accession>A0A445FD87</accession>
<proteinExistence type="predicted"/>
<protein>
    <submittedName>
        <fullName evidence="4">Uncharacterized protein</fullName>
    </submittedName>
</protein>
<dbReference type="PANTHER" id="PTHR33312">
    <property type="entry name" value="MEMBRANE-ASSOCIATED KINASE REGULATOR 4-RELATED"/>
    <property type="match status" value="1"/>
</dbReference>
<dbReference type="InterPro" id="IPR039620">
    <property type="entry name" value="BKI1/MAKR1/3/4"/>
</dbReference>
<organism evidence="4 5">
    <name type="scientific">Glycine soja</name>
    <name type="common">Wild soybean</name>
    <dbReference type="NCBI Taxonomy" id="3848"/>
    <lineage>
        <taxon>Eukaryota</taxon>
        <taxon>Viridiplantae</taxon>
        <taxon>Streptophyta</taxon>
        <taxon>Embryophyta</taxon>
        <taxon>Tracheophyta</taxon>
        <taxon>Spermatophyta</taxon>
        <taxon>Magnoliopsida</taxon>
        <taxon>eudicotyledons</taxon>
        <taxon>Gunneridae</taxon>
        <taxon>Pentapetalae</taxon>
        <taxon>rosids</taxon>
        <taxon>fabids</taxon>
        <taxon>Fabales</taxon>
        <taxon>Fabaceae</taxon>
        <taxon>Papilionoideae</taxon>
        <taxon>50 kb inversion clade</taxon>
        <taxon>NPAAA clade</taxon>
        <taxon>indigoferoid/millettioid clade</taxon>
        <taxon>Phaseoleae</taxon>
        <taxon>Glycine</taxon>
        <taxon>Glycine subgen. Soja</taxon>
    </lineage>
</organism>
<sequence length="286" mass="32267">MSNWAHSNSMIGLKLLCVNSRGVRAFTTEAHEVVVWFGKSGCSYETYTTSTKVEDEGSVSKARENLNKHVQVANKHSYGQIHRDRYHHPSNFVMRSYKDKTGEDGSNQHRRSFSVGIKLLSGNKSSSSTSSVSGSTSFSFSNKSYGCQVRQLLKRCNNANSEIENTIQGAIAHCKKCQQMFSSKKTTSEVGIYSMSASRTSVWCQFPQELRLQNAEFDREYDRPLKGICFWMGRYLEIVEKENREMKRLLDEMKLGRNNRLEESKGGGRKLGEKSTGGVAADHNLD</sequence>
<feature type="compositionally biased region" description="Basic and acidic residues" evidence="2">
    <location>
        <begin position="260"/>
        <end position="273"/>
    </location>
</feature>
<dbReference type="GO" id="GO:0019210">
    <property type="term" value="F:kinase inhibitor activity"/>
    <property type="evidence" value="ECO:0007669"/>
    <property type="project" value="InterPro"/>
</dbReference>
<evidence type="ECO:0000313" key="4">
    <source>
        <dbReference type="EMBL" id="RZB46808.1"/>
    </source>
</evidence>
<feature type="chain" id="PRO_5019530014" evidence="3">
    <location>
        <begin position="26"/>
        <end position="286"/>
    </location>
</feature>
<keyword evidence="3" id="KW-0732">Signal</keyword>
<dbReference type="Proteomes" id="UP000289340">
    <property type="component" value="Chromosome 19"/>
</dbReference>
<evidence type="ECO:0000256" key="3">
    <source>
        <dbReference type="SAM" id="SignalP"/>
    </source>
</evidence>
<gene>
    <name evidence="4" type="ORF">D0Y65_050731</name>
</gene>
<feature type="signal peptide" evidence="3">
    <location>
        <begin position="1"/>
        <end position="25"/>
    </location>
</feature>
<feature type="coiled-coil region" evidence="1">
    <location>
        <begin position="232"/>
        <end position="259"/>
    </location>
</feature>
<feature type="region of interest" description="Disordered" evidence="2">
    <location>
        <begin position="260"/>
        <end position="286"/>
    </location>
</feature>
<dbReference type="AlphaFoldDB" id="A0A445FD87"/>
<name>A0A445FD87_GLYSO</name>
<keyword evidence="5" id="KW-1185">Reference proteome</keyword>